<dbReference type="InterPro" id="IPR011990">
    <property type="entry name" value="TPR-like_helical_dom_sf"/>
</dbReference>
<proteinExistence type="predicted"/>
<dbReference type="RefSeq" id="WP_191298017.1">
    <property type="nucleotide sequence ID" value="NZ_BNAR01000003.1"/>
</dbReference>
<feature type="domain" description="CHAT" evidence="2">
    <location>
        <begin position="532"/>
        <end position="651"/>
    </location>
</feature>
<organism evidence="3 4">
    <name type="scientific">Lentzea cavernae</name>
    <dbReference type="NCBI Taxonomy" id="2020703"/>
    <lineage>
        <taxon>Bacteria</taxon>
        <taxon>Bacillati</taxon>
        <taxon>Actinomycetota</taxon>
        <taxon>Actinomycetes</taxon>
        <taxon>Pseudonocardiales</taxon>
        <taxon>Pseudonocardiaceae</taxon>
        <taxon>Lentzea</taxon>
    </lineage>
</organism>
<evidence type="ECO:0000313" key="3">
    <source>
        <dbReference type="EMBL" id="GHH36913.1"/>
    </source>
</evidence>
<dbReference type="EMBL" id="BNAR01000003">
    <property type="protein sequence ID" value="GHH36913.1"/>
    <property type="molecule type" value="Genomic_DNA"/>
</dbReference>
<accession>A0ABQ3MB50</accession>
<dbReference type="Proteomes" id="UP000605568">
    <property type="component" value="Unassembled WGS sequence"/>
</dbReference>
<keyword evidence="4" id="KW-1185">Reference proteome</keyword>
<evidence type="ECO:0000313" key="4">
    <source>
        <dbReference type="Proteomes" id="UP000605568"/>
    </source>
</evidence>
<evidence type="ECO:0000259" key="2">
    <source>
        <dbReference type="Pfam" id="PF12770"/>
    </source>
</evidence>
<sequence>MSASADPRTTIATTEVRGTRPQRADALHDLSVAHVELGHLDVAARFARRGLRLTGEARFHLMLAWIDLDRGRRRQSLRHLDEATPHLRGRELARARCLRGLHLCQSAEPRLAIAELTAVVRELRRYGDQRWLANALIGRGIARCTATKLLAADADFASAHSLLTAIGEPGRAAMCLHNRGFVAMLAGDLPLALRRYEEAAKAGLDSTSRPEALVDRAEALLAAGLTTEARQVLAPAVELLRRCNRHVPELAVLSARCALRDGDPGPARRLGGTDVEFMLAAGKLDAVAAHRFRGPAQTRALGWLAQARRSDRRGALAACRAGLKVLDEHHGDWPRRELTGHALGLARTAREVLRWSEHHRASVALPPDDPELARALTNLRRARAFGLPVEALERDVRRLTLASTSRARPGAVTPADLPVVSFIVHEGQMRAVTLIDGRARMRVVPEPAELVRTAKLALQAGRTVTTDLLPDAEEVVVVPDGVLHEMPWAALGRRVHVVPSLRYWRPDSREGHRLWVTGPNLENDEVPALQQEHGGTITASTVESVLRGLEGAKVAHIAAHGHVHPGNPLFSHLDLRDGPLYGYDIARIGNPPEVVVLSACESGLARAFLDAGTRAVIASVLPVPDARVGEAMAEVHRRIGHPVEAAQAVAHLGFSCYGTGTRVAACRAAAKEVPVQSNCEEPTAAGTSTPDATTSTQGPRPEKSAVAPTAVTAGRAAGHHGRSEPPLPAAATTLPPQEARTGGQRSSNE</sequence>
<feature type="compositionally biased region" description="Polar residues" evidence="1">
    <location>
        <begin position="675"/>
        <end position="698"/>
    </location>
</feature>
<feature type="region of interest" description="Disordered" evidence="1">
    <location>
        <begin position="674"/>
        <end position="749"/>
    </location>
</feature>
<reference evidence="4" key="1">
    <citation type="journal article" date="2019" name="Int. J. Syst. Evol. Microbiol.">
        <title>The Global Catalogue of Microorganisms (GCM) 10K type strain sequencing project: providing services to taxonomists for standard genome sequencing and annotation.</title>
        <authorList>
            <consortium name="The Broad Institute Genomics Platform"/>
            <consortium name="The Broad Institute Genome Sequencing Center for Infectious Disease"/>
            <person name="Wu L."/>
            <person name="Ma J."/>
        </authorList>
    </citation>
    <scope>NUCLEOTIDE SEQUENCE [LARGE SCALE GENOMIC DNA]</scope>
    <source>
        <strain evidence="4">CGMCC 4.7367</strain>
    </source>
</reference>
<gene>
    <name evidence="3" type="ORF">GCM10017774_24750</name>
</gene>
<dbReference type="SUPFAM" id="SSF48452">
    <property type="entry name" value="TPR-like"/>
    <property type="match status" value="2"/>
</dbReference>
<name>A0ABQ3MB50_9PSEU</name>
<comment type="caution">
    <text evidence="3">The sequence shown here is derived from an EMBL/GenBank/DDBJ whole genome shotgun (WGS) entry which is preliminary data.</text>
</comment>
<evidence type="ECO:0000256" key="1">
    <source>
        <dbReference type="SAM" id="MobiDB-lite"/>
    </source>
</evidence>
<dbReference type="InterPro" id="IPR024983">
    <property type="entry name" value="CHAT_dom"/>
</dbReference>
<dbReference type="Gene3D" id="1.25.40.10">
    <property type="entry name" value="Tetratricopeptide repeat domain"/>
    <property type="match status" value="2"/>
</dbReference>
<protein>
    <submittedName>
        <fullName evidence="3">CHAT domain-containing protein</fullName>
    </submittedName>
</protein>
<dbReference type="Pfam" id="PF12770">
    <property type="entry name" value="CHAT"/>
    <property type="match status" value="1"/>
</dbReference>